<dbReference type="PANTHER" id="PTHR28180">
    <property type="entry name" value="CONSERVED MITOCHONDRIAL PROTEIN-RELATED"/>
    <property type="match status" value="1"/>
</dbReference>
<gene>
    <name evidence="2" type="ORF">WOLCODRAFT_94930</name>
</gene>
<feature type="region of interest" description="Disordered" evidence="1">
    <location>
        <begin position="234"/>
        <end position="253"/>
    </location>
</feature>
<dbReference type="AlphaFoldDB" id="A0A2H3JDW3"/>
<dbReference type="GO" id="GO:0051920">
    <property type="term" value="F:peroxiredoxin activity"/>
    <property type="evidence" value="ECO:0007669"/>
    <property type="project" value="InterPro"/>
</dbReference>
<dbReference type="PANTHER" id="PTHR28180:SF2">
    <property type="entry name" value="PEROXISOMAL PROTEIN 2"/>
    <property type="match status" value="1"/>
</dbReference>
<dbReference type="OrthoDB" id="5537330at2759"/>
<dbReference type="SUPFAM" id="SSF69118">
    <property type="entry name" value="AhpD-like"/>
    <property type="match status" value="1"/>
</dbReference>
<organism evidence="2 3">
    <name type="scientific">Wolfiporia cocos (strain MD-104)</name>
    <name type="common">Brown rot fungus</name>
    <dbReference type="NCBI Taxonomy" id="742152"/>
    <lineage>
        <taxon>Eukaryota</taxon>
        <taxon>Fungi</taxon>
        <taxon>Dikarya</taxon>
        <taxon>Basidiomycota</taxon>
        <taxon>Agaricomycotina</taxon>
        <taxon>Agaricomycetes</taxon>
        <taxon>Polyporales</taxon>
        <taxon>Phaeolaceae</taxon>
        <taxon>Wolfiporia</taxon>
    </lineage>
</organism>
<reference evidence="2 3" key="1">
    <citation type="journal article" date="2012" name="Science">
        <title>The Paleozoic origin of enzymatic lignin decomposition reconstructed from 31 fungal genomes.</title>
        <authorList>
            <person name="Floudas D."/>
            <person name="Binder M."/>
            <person name="Riley R."/>
            <person name="Barry K."/>
            <person name="Blanchette R.A."/>
            <person name="Henrissat B."/>
            <person name="Martinez A.T."/>
            <person name="Otillar R."/>
            <person name="Spatafora J.W."/>
            <person name="Yadav J.S."/>
            <person name="Aerts A."/>
            <person name="Benoit I."/>
            <person name="Boyd A."/>
            <person name="Carlson A."/>
            <person name="Copeland A."/>
            <person name="Coutinho P.M."/>
            <person name="de Vries R.P."/>
            <person name="Ferreira P."/>
            <person name="Findley K."/>
            <person name="Foster B."/>
            <person name="Gaskell J."/>
            <person name="Glotzer D."/>
            <person name="Gorecki P."/>
            <person name="Heitman J."/>
            <person name="Hesse C."/>
            <person name="Hori C."/>
            <person name="Igarashi K."/>
            <person name="Jurgens J.A."/>
            <person name="Kallen N."/>
            <person name="Kersten P."/>
            <person name="Kohler A."/>
            <person name="Kuees U."/>
            <person name="Kumar T.K.A."/>
            <person name="Kuo A."/>
            <person name="LaButti K."/>
            <person name="Larrondo L.F."/>
            <person name="Lindquist E."/>
            <person name="Ling A."/>
            <person name="Lombard V."/>
            <person name="Lucas S."/>
            <person name="Lundell T."/>
            <person name="Martin R."/>
            <person name="McLaughlin D.J."/>
            <person name="Morgenstern I."/>
            <person name="Morin E."/>
            <person name="Murat C."/>
            <person name="Nagy L.G."/>
            <person name="Nolan M."/>
            <person name="Ohm R.A."/>
            <person name="Patyshakuliyeva A."/>
            <person name="Rokas A."/>
            <person name="Ruiz-Duenas F.J."/>
            <person name="Sabat G."/>
            <person name="Salamov A."/>
            <person name="Samejima M."/>
            <person name="Schmutz J."/>
            <person name="Slot J.C."/>
            <person name="St John F."/>
            <person name="Stenlid J."/>
            <person name="Sun H."/>
            <person name="Sun S."/>
            <person name="Syed K."/>
            <person name="Tsang A."/>
            <person name="Wiebenga A."/>
            <person name="Young D."/>
            <person name="Pisabarro A."/>
            <person name="Eastwood D.C."/>
            <person name="Martin F."/>
            <person name="Cullen D."/>
            <person name="Grigoriev I.V."/>
            <person name="Hibbett D.S."/>
        </authorList>
    </citation>
    <scope>NUCLEOTIDE SEQUENCE [LARGE SCALE GENOMIC DNA]</scope>
    <source>
        <strain evidence="2 3">MD-104</strain>
    </source>
</reference>
<dbReference type="Gene3D" id="1.20.1290.10">
    <property type="entry name" value="AhpD-like"/>
    <property type="match status" value="1"/>
</dbReference>
<accession>A0A2H3JDW3</accession>
<dbReference type="OMA" id="ELHAHEY"/>
<dbReference type="EMBL" id="KB467831">
    <property type="protein sequence ID" value="PCH34157.1"/>
    <property type="molecule type" value="Genomic_DNA"/>
</dbReference>
<name>A0A2H3JDW3_WOLCO</name>
<dbReference type="STRING" id="742152.A0A2H3JDW3"/>
<evidence type="ECO:0000313" key="2">
    <source>
        <dbReference type="EMBL" id="PCH34157.1"/>
    </source>
</evidence>
<dbReference type="InterPro" id="IPR052999">
    <property type="entry name" value="PTS1_Protein"/>
</dbReference>
<proteinExistence type="predicted"/>
<protein>
    <submittedName>
        <fullName evidence="2">Uncharacterized protein</fullName>
    </submittedName>
</protein>
<dbReference type="InterPro" id="IPR029032">
    <property type="entry name" value="AhpD-like"/>
</dbReference>
<evidence type="ECO:0000313" key="3">
    <source>
        <dbReference type="Proteomes" id="UP000218811"/>
    </source>
</evidence>
<sequence>MAHLATTDFLEQLKAIYLASRTNQPDEEPETIQKWYTVAAVAFAASGATDAVPVVFNYALDELRHTHDGEELHAHEYALASKMRDALLMACLIYGLPRAIESLVALHSITPEELRSVAIIRSVTANIAELERIGNQNFRALYGSSAGSVQELMASAYPDLAWFCATVAYGIASNADVLLPVERLYAIVAALIATDVPWQTRWHMSNARNVGAPLEEIKAVREITMKVAERAGVDRKEDVPEVEQEERAHLANL</sequence>
<keyword evidence="3" id="KW-1185">Reference proteome</keyword>
<evidence type="ECO:0000256" key="1">
    <source>
        <dbReference type="SAM" id="MobiDB-lite"/>
    </source>
</evidence>
<dbReference type="Proteomes" id="UP000218811">
    <property type="component" value="Unassembled WGS sequence"/>
</dbReference>